<organism evidence="7 8">
    <name type="scientific">[Clostridium] celerecrescens 18A</name>
    <dbReference type="NCBI Taxonomy" id="1286362"/>
    <lineage>
        <taxon>Bacteria</taxon>
        <taxon>Bacillati</taxon>
        <taxon>Bacillota</taxon>
        <taxon>Clostridia</taxon>
        <taxon>Lachnospirales</taxon>
        <taxon>Lachnospiraceae</taxon>
        <taxon>Lacrimispora</taxon>
    </lineage>
</organism>
<evidence type="ECO:0000313" key="8">
    <source>
        <dbReference type="Proteomes" id="UP000231092"/>
    </source>
</evidence>
<feature type="coiled-coil region" evidence="5">
    <location>
        <begin position="186"/>
        <end position="213"/>
    </location>
</feature>
<evidence type="ECO:0000256" key="2">
    <source>
        <dbReference type="ARBA" id="ARBA00023110"/>
    </source>
</evidence>
<gene>
    <name evidence="7" type="ORF">H171_2269</name>
</gene>
<dbReference type="GO" id="GO:0003755">
    <property type="term" value="F:peptidyl-prolyl cis-trans isomerase activity"/>
    <property type="evidence" value="ECO:0007669"/>
    <property type="project" value="UniProtKB-UniRule"/>
</dbReference>
<dbReference type="PRINTS" id="PR00153">
    <property type="entry name" value="CSAPPISMRASE"/>
</dbReference>
<feature type="domain" description="PPIase cyclophilin-type" evidence="6">
    <location>
        <begin position="64"/>
        <end position="293"/>
    </location>
</feature>
<dbReference type="PANTHER" id="PTHR45625:SF4">
    <property type="entry name" value="PEPTIDYLPROLYL ISOMERASE DOMAIN AND WD REPEAT-CONTAINING PROTEIN 1"/>
    <property type="match status" value="1"/>
</dbReference>
<dbReference type="SUPFAM" id="SSF50891">
    <property type="entry name" value="Cyclophilin-like"/>
    <property type="match status" value="2"/>
</dbReference>
<evidence type="ECO:0000256" key="1">
    <source>
        <dbReference type="ARBA" id="ARBA00002388"/>
    </source>
</evidence>
<keyword evidence="5" id="KW-0175">Coiled coil</keyword>
<evidence type="ECO:0000259" key="6">
    <source>
        <dbReference type="PROSITE" id="PS50072"/>
    </source>
</evidence>
<reference evidence="7 8" key="1">
    <citation type="submission" date="2017-11" db="EMBL/GenBank/DDBJ databases">
        <title>Understudied soil microbes with underappreciated capabilities: Untangling the Clostridium saccharolyticum group.</title>
        <authorList>
            <person name="Leschine S."/>
        </authorList>
    </citation>
    <scope>NUCLEOTIDE SEQUENCE [LARGE SCALE GENOMIC DNA]</scope>
    <source>
        <strain evidence="7 8">18A</strain>
    </source>
</reference>
<dbReference type="InterPro" id="IPR029000">
    <property type="entry name" value="Cyclophilin-like_dom_sf"/>
</dbReference>
<comment type="caution">
    <text evidence="7">The sequence shown here is derived from an EMBL/GenBank/DDBJ whole genome shotgun (WGS) entry which is preliminary data.</text>
</comment>
<evidence type="ECO:0000256" key="4">
    <source>
        <dbReference type="RuleBase" id="RU363019"/>
    </source>
</evidence>
<accession>A0A2M8Z5M1</accession>
<keyword evidence="4" id="KW-0732">Signal</keyword>
<keyword evidence="2 4" id="KW-0697">Rotamase</keyword>
<evidence type="ECO:0000313" key="7">
    <source>
        <dbReference type="EMBL" id="PJJ28748.1"/>
    </source>
</evidence>
<dbReference type="EC" id="5.2.1.8" evidence="4"/>
<sequence length="299" mass="33067">MRNKCKIIPLVCLAGLTAVLVTGCIKKQSYAEVSPDIADSFPIQAEPAENPQLVESDGPYAILHTTAGDVTILLYPEQAPKAVENFIGLAKEGYYNGSLFYYAKRGELTQGGKPGDPEAEERSLWGEPFEDEVDNGLYHFKGAIAMAGDGGNTRNSNLSQFYLLVREEIPEDDRIIPANCYMNDLMNLRLKELEELSKEKELSKEEIQTFEDDLNKEIQAIASEGIPSEYEAKYAPVAAQYRQVGGAWGLDYGHTVFGQILKGLNVAEAITQVKVSAEERKPKKDVVIESVEIVDKIIE</sequence>
<dbReference type="PROSITE" id="PS51257">
    <property type="entry name" value="PROKAR_LIPOPROTEIN"/>
    <property type="match status" value="1"/>
</dbReference>
<dbReference type="InterPro" id="IPR002130">
    <property type="entry name" value="Cyclophilin-type_PPIase_dom"/>
</dbReference>
<dbReference type="PANTHER" id="PTHR45625">
    <property type="entry name" value="PEPTIDYL-PROLYL CIS-TRANS ISOMERASE-RELATED"/>
    <property type="match status" value="1"/>
</dbReference>
<feature type="signal peptide" evidence="4">
    <location>
        <begin position="1"/>
        <end position="23"/>
    </location>
</feature>
<dbReference type="Pfam" id="PF00160">
    <property type="entry name" value="Pro_isomerase"/>
    <property type="match status" value="2"/>
</dbReference>
<comment type="function">
    <text evidence="1 4">PPIases accelerate the folding of proteins. It catalyzes the cis-trans isomerization of proline imidic peptide bonds in oligopeptides.</text>
</comment>
<comment type="catalytic activity">
    <reaction evidence="4">
        <text>[protein]-peptidylproline (omega=180) = [protein]-peptidylproline (omega=0)</text>
        <dbReference type="Rhea" id="RHEA:16237"/>
        <dbReference type="Rhea" id="RHEA-COMP:10747"/>
        <dbReference type="Rhea" id="RHEA-COMP:10748"/>
        <dbReference type="ChEBI" id="CHEBI:83833"/>
        <dbReference type="ChEBI" id="CHEBI:83834"/>
        <dbReference type="EC" id="5.2.1.8"/>
    </reaction>
</comment>
<dbReference type="EMBL" id="PGET01000001">
    <property type="protein sequence ID" value="PJJ28748.1"/>
    <property type="molecule type" value="Genomic_DNA"/>
</dbReference>
<proteinExistence type="inferred from homology"/>
<keyword evidence="3 4" id="KW-0413">Isomerase</keyword>
<evidence type="ECO:0000256" key="3">
    <source>
        <dbReference type="ARBA" id="ARBA00023235"/>
    </source>
</evidence>
<dbReference type="RefSeq" id="WP_100305213.1">
    <property type="nucleotide sequence ID" value="NZ_PGET01000001.1"/>
</dbReference>
<dbReference type="OrthoDB" id="9807797at2"/>
<dbReference type="Proteomes" id="UP000231092">
    <property type="component" value="Unassembled WGS sequence"/>
</dbReference>
<dbReference type="Gene3D" id="2.40.100.10">
    <property type="entry name" value="Cyclophilin-like"/>
    <property type="match status" value="2"/>
</dbReference>
<dbReference type="PROSITE" id="PS50072">
    <property type="entry name" value="CSA_PPIASE_2"/>
    <property type="match status" value="1"/>
</dbReference>
<comment type="similarity">
    <text evidence="4">Belongs to the cyclophilin-type PPIase family.</text>
</comment>
<feature type="chain" id="PRO_5039746621" description="Peptidyl-prolyl cis-trans isomerase" evidence="4">
    <location>
        <begin position="24"/>
        <end position="299"/>
    </location>
</feature>
<evidence type="ECO:0000256" key="5">
    <source>
        <dbReference type="SAM" id="Coils"/>
    </source>
</evidence>
<protein>
    <recommendedName>
        <fullName evidence="4">Peptidyl-prolyl cis-trans isomerase</fullName>
        <shortName evidence="4">PPIase</shortName>
        <ecNumber evidence="4">5.2.1.8</ecNumber>
    </recommendedName>
</protein>
<dbReference type="InterPro" id="IPR044666">
    <property type="entry name" value="Cyclophilin_A-like"/>
</dbReference>
<dbReference type="AlphaFoldDB" id="A0A2M8Z5M1"/>
<name>A0A2M8Z5M1_9FIRM</name>